<comment type="subcellular location">
    <subcellularLocation>
        <location evidence="3">Cytoplasm</location>
    </subcellularLocation>
</comment>
<reference evidence="5" key="1">
    <citation type="submission" date="2018-11" db="EMBL/GenBank/DDBJ databases">
        <title>Complete genome sequence of Paenibacillus sp. ML311-T8.</title>
        <authorList>
            <person name="Nam Y.-D."/>
            <person name="Kang J."/>
            <person name="Chung W.-H."/>
            <person name="Park Y.S."/>
        </authorList>
    </citation>
    <scope>NUCLEOTIDE SEQUENCE [LARGE SCALE GENOMIC DNA]</scope>
    <source>
        <strain evidence="5">ML311-T8</strain>
    </source>
</reference>
<protein>
    <recommendedName>
        <fullName evidence="3">Urease accessory protein UreF</fullName>
    </recommendedName>
</protein>
<dbReference type="PANTHER" id="PTHR33620:SF1">
    <property type="entry name" value="UREASE ACCESSORY PROTEIN F"/>
    <property type="match status" value="1"/>
</dbReference>
<keyword evidence="5" id="KW-1185">Reference proteome</keyword>
<dbReference type="Proteomes" id="UP000426246">
    <property type="component" value="Chromosome"/>
</dbReference>
<dbReference type="Pfam" id="PF01730">
    <property type="entry name" value="UreF"/>
    <property type="match status" value="1"/>
</dbReference>
<name>A0A6B8RGW6_9BACL</name>
<sequence length="236" mass="26613">MENTSPAAASYSWLRYAQLLDSALPIGGFSHSFGLETAVQSGKVVKIADLREYMHSMITYAWAPMELMAIKAIYTYGPSEQWERIWRIDQIQHVQRIAAETREGTIKMGRRLLKLAHSLYPELLWSPLDNAIQQGECFGSYPIIHGWIAWQLGVPLTQAAEGFLYNGITHGINSALRLMSIGQTEAQALLAELLPQASIAWQRVALLEPEDCYSNSPASDIYMMQHETLYSRLFMS</sequence>
<dbReference type="InterPro" id="IPR038277">
    <property type="entry name" value="UreF_sf"/>
</dbReference>
<gene>
    <name evidence="3" type="primary">ureF</name>
    <name evidence="4" type="ORF">EHS13_08070</name>
</gene>
<comment type="subunit">
    <text evidence="3">UreD, UreF and UreG form a complex that acts as a GTP-hydrolysis-dependent molecular chaperone, activating the urease apoprotein by helping to assemble the nickel containing metallocenter of UreC. The UreE protein probably delivers the nickel.</text>
</comment>
<dbReference type="RefSeq" id="WP_155699844.1">
    <property type="nucleotide sequence ID" value="NZ_CP034235.1"/>
</dbReference>
<dbReference type="AlphaFoldDB" id="A0A6B8RGW6"/>
<dbReference type="KEGG" id="ppsc:EHS13_08070"/>
<dbReference type="Gene3D" id="1.10.4190.10">
    <property type="entry name" value="Urease accessory protein UreF"/>
    <property type="match status" value="1"/>
</dbReference>
<dbReference type="HAMAP" id="MF_01385">
    <property type="entry name" value="UreF"/>
    <property type="match status" value="1"/>
</dbReference>
<comment type="similarity">
    <text evidence="3">Belongs to the UreF family.</text>
</comment>
<dbReference type="GO" id="GO:0005737">
    <property type="term" value="C:cytoplasm"/>
    <property type="evidence" value="ECO:0007669"/>
    <property type="project" value="UniProtKB-SubCell"/>
</dbReference>
<dbReference type="PIRSF" id="PIRSF009467">
    <property type="entry name" value="Ureas_acces_UreF"/>
    <property type="match status" value="1"/>
</dbReference>
<dbReference type="OrthoDB" id="9798772at2"/>
<accession>A0A6B8RGW6</accession>
<keyword evidence="3" id="KW-0963">Cytoplasm</keyword>
<keyword evidence="2 3" id="KW-0143">Chaperone</keyword>
<dbReference type="GO" id="GO:0016151">
    <property type="term" value="F:nickel cation binding"/>
    <property type="evidence" value="ECO:0007669"/>
    <property type="project" value="UniProtKB-UniRule"/>
</dbReference>
<dbReference type="InterPro" id="IPR002639">
    <property type="entry name" value="UreF"/>
</dbReference>
<dbReference type="PANTHER" id="PTHR33620">
    <property type="entry name" value="UREASE ACCESSORY PROTEIN F"/>
    <property type="match status" value="1"/>
</dbReference>
<proteinExistence type="inferred from homology"/>
<evidence type="ECO:0000313" key="5">
    <source>
        <dbReference type="Proteomes" id="UP000426246"/>
    </source>
</evidence>
<comment type="function">
    <text evidence="3">Required for maturation of urease via the functional incorporation of the urease nickel metallocenter.</text>
</comment>
<evidence type="ECO:0000313" key="4">
    <source>
        <dbReference type="EMBL" id="QGQ94835.1"/>
    </source>
</evidence>
<evidence type="ECO:0000256" key="3">
    <source>
        <dbReference type="HAMAP-Rule" id="MF_01385"/>
    </source>
</evidence>
<evidence type="ECO:0000256" key="2">
    <source>
        <dbReference type="ARBA" id="ARBA00023186"/>
    </source>
</evidence>
<dbReference type="EMBL" id="CP034235">
    <property type="protein sequence ID" value="QGQ94835.1"/>
    <property type="molecule type" value="Genomic_DNA"/>
</dbReference>
<evidence type="ECO:0000256" key="1">
    <source>
        <dbReference type="ARBA" id="ARBA00022988"/>
    </source>
</evidence>
<keyword evidence="1 3" id="KW-0996">Nickel insertion</keyword>
<organism evidence="4 5">
    <name type="scientific">Paenibacillus psychroresistens</name>
    <dbReference type="NCBI Taxonomy" id="1778678"/>
    <lineage>
        <taxon>Bacteria</taxon>
        <taxon>Bacillati</taxon>
        <taxon>Bacillota</taxon>
        <taxon>Bacilli</taxon>
        <taxon>Bacillales</taxon>
        <taxon>Paenibacillaceae</taxon>
        <taxon>Paenibacillus</taxon>
    </lineage>
</organism>